<evidence type="ECO:0000313" key="2">
    <source>
        <dbReference type="Proteomes" id="UP000050827"/>
    </source>
</evidence>
<protein>
    <submittedName>
        <fullName evidence="1">Uncharacterized protein</fullName>
    </submittedName>
</protein>
<sequence>MWLKYHANIRKITPSKADRNYFIKKIINSITFNHNYRNKALLNLIKSSLYLDIYNNFIEYGYGI</sequence>
<organism evidence="1 2">
    <name type="scientific">Flagellimonas eckloniae</name>
    <dbReference type="NCBI Taxonomy" id="346185"/>
    <lineage>
        <taxon>Bacteria</taxon>
        <taxon>Pseudomonadati</taxon>
        <taxon>Bacteroidota</taxon>
        <taxon>Flavobacteriia</taxon>
        <taxon>Flavobacteriales</taxon>
        <taxon>Flavobacteriaceae</taxon>
        <taxon>Flagellimonas</taxon>
    </lineage>
</organism>
<gene>
    <name evidence="1" type="ORF">AAY42_05435</name>
</gene>
<reference evidence="1 2" key="1">
    <citation type="submission" date="2015-04" db="EMBL/GenBank/DDBJ databases">
        <title>Complete genome of flavobacterium.</title>
        <authorList>
            <person name="Kwon Y.M."/>
            <person name="Kim S.-J."/>
        </authorList>
    </citation>
    <scope>NUCLEOTIDE SEQUENCE [LARGE SCALE GENOMIC DNA]</scope>
    <source>
        <strain evidence="1 2">DK169</strain>
    </source>
</reference>
<dbReference type="STRING" id="346185.AAY42_05435"/>
<name>A0A0Q0XE12_9FLAO</name>
<dbReference type="AlphaFoldDB" id="A0A0Q0XE12"/>
<dbReference type="Proteomes" id="UP000050827">
    <property type="component" value="Unassembled WGS sequence"/>
</dbReference>
<accession>A0A0Q0XE12</accession>
<comment type="caution">
    <text evidence="1">The sequence shown here is derived from an EMBL/GenBank/DDBJ whole genome shotgun (WGS) entry which is preliminary data.</text>
</comment>
<dbReference type="EMBL" id="LCTZ01000002">
    <property type="protein sequence ID" value="KQC29400.1"/>
    <property type="molecule type" value="Genomic_DNA"/>
</dbReference>
<keyword evidence="2" id="KW-1185">Reference proteome</keyword>
<evidence type="ECO:0000313" key="1">
    <source>
        <dbReference type="EMBL" id="KQC29400.1"/>
    </source>
</evidence>
<proteinExistence type="predicted"/>